<dbReference type="SUPFAM" id="SSF47413">
    <property type="entry name" value="lambda repressor-like DNA-binding domains"/>
    <property type="match status" value="1"/>
</dbReference>
<evidence type="ECO:0000259" key="2">
    <source>
        <dbReference type="Pfam" id="PF20432"/>
    </source>
</evidence>
<evidence type="ECO:0000313" key="4">
    <source>
        <dbReference type="Proteomes" id="UP001207930"/>
    </source>
</evidence>
<name>A0ABT3FT30_9BACT</name>
<organism evidence="3 4">
    <name type="scientific">Luteolibacter flavescens</name>
    <dbReference type="NCBI Taxonomy" id="1859460"/>
    <lineage>
        <taxon>Bacteria</taxon>
        <taxon>Pseudomonadati</taxon>
        <taxon>Verrucomicrobiota</taxon>
        <taxon>Verrucomicrobiia</taxon>
        <taxon>Verrucomicrobiales</taxon>
        <taxon>Verrucomicrobiaceae</taxon>
        <taxon>Luteolibacter</taxon>
    </lineage>
</organism>
<dbReference type="Pfam" id="PF20432">
    <property type="entry name" value="Xre-like-HTH"/>
    <property type="match status" value="1"/>
</dbReference>
<accession>A0ABT3FT30</accession>
<dbReference type="Pfam" id="PF09722">
    <property type="entry name" value="Xre_MbcA_ParS_C"/>
    <property type="match status" value="1"/>
</dbReference>
<protein>
    <submittedName>
        <fullName evidence="3">DUF2384 domain-containing protein</fullName>
    </submittedName>
</protein>
<dbReference type="Proteomes" id="UP001207930">
    <property type="component" value="Unassembled WGS sequence"/>
</dbReference>
<feature type="domain" description="Antitoxin Xre-like helix-turn-helix" evidence="2">
    <location>
        <begin position="2"/>
        <end position="49"/>
    </location>
</feature>
<dbReference type="RefSeq" id="WP_264502696.1">
    <property type="nucleotide sequence ID" value="NZ_JAPDDS010000012.1"/>
</dbReference>
<proteinExistence type="predicted"/>
<feature type="domain" description="Antitoxin Xre/MbcA/ParS-like toxin-binding" evidence="1">
    <location>
        <begin position="56"/>
        <end position="105"/>
    </location>
</feature>
<dbReference type="NCBIfam" id="TIGR02293">
    <property type="entry name" value="TAS_TIGR02293"/>
    <property type="match status" value="1"/>
</dbReference>
<evidence type="ECO:0000313" key="3">
    <source>
        <dbReference type="EMBL" id="MCW1886741.1"/>
    </source>
</evidence>
<gene>
    <name evidence="3" type="ORF">OKA04_18525</name>
</gene>
<dbReference type="InterPro" id="IPR011979">
    <property type="entry name" value="Antitox_Xre"/>
</dbReference>
<dbReference type="InterPro" id="IPR024467">
    <property type="entry name" value="Xre/MbcA/ParS-like_toxin-bd"/>
</dbReference>
<dbReference type="InterPro" id="IPR046847">
    <property type="entry name" value="Xre-like_HTH"/>
</dbReference>
<comment type="caution">
    <text evidence="3">The sequence shown here is derived from an EMBL/GenBank/DDBJ whole genome shotgun (WGS) entry which is preliminary data.</text>
</comment>
<evidence type="ECO:0000259" key="1">
    <source>
        <dbReference type="Pfam" id="PF09722"/>
    </source>
</evidence>
<reference evidence="3 4" key="1">
    <citation type="submission" date="2022-10" db="EMBL/GenBank/DDBJ databases">
        <title>Luteolibacter flavescens strain MCCC 1K03193, whole genome shotgun sequencing project.</title>
        <authorList>
            <person name="Zhao G."/>
            <person name="Shen L."/>
        </authorList>
    </citation>
    <scope>NUCLEOTIDE SEQUENCE [LARGE SCALE GENOMIC DNA]</scope>
    <source>
        <strain evidence="3 4">MCCC 1K03193</strain>
    </source>
</reference>
<dbReference type="InterPro" id="IPR010982">
    <property type="entry name" value="Lambda_DNA-bd_dom_sf"/>
</dbReference>
<dbReference type="EMBL" id="JAPDDS010000012">
    <property type="protein sequence ID" value="MCW1886741.1"/>
    <property type="molecule type" value="Genomic_DNA"/>
</dbReference>
<keyword evidence="4" id="KW-1185">Reference proteome</keyword>
<sequence length="108" mass="12124">MPRSAFDGLREDLGVSSDELADILGIPPRTLSRRTDRFKPDESERLLRLGSVLRKAADVLEDPEAVRRWMLQPKRALGGLTPLRCCDTEIGAREVEALLIRIEHGVFS</sequence>